<accession>A0A6J6ELH8</accession>
<evidence type="ECO:0000313" key="2">
    <source>
        <dbReference type="EMBL" id="CAB4576706.1"/>
    </source>
</evidence>
<reference evidence="2" key="1">
    <citation type="submission" date="2020-05" db="EMBL/GenBank/DDBJ databases">
        <authorList>
            <person name="Chiriac C."/>
            <person name="Salcher M."/>
            <person name="Ghai R."/>
            <person name="Kavagutti S V."/>
        </authorList>
    </citation>
    <scope>NUCLEOTIDE SEQUENCE</scope>
</reference>
<dbReference type="Pfam" id="PF00293">
    <property type="entry name" value="NUDIX"/>
    <property type="match status" value="1"/>
</dbReference>
<protein>
    <submittedName>
        <fullName evidence="2">Unannotated protein</fullName>
    </submittedName>
</protein>
<dbReference type="SUPFAM" id="SSF55811">
    <property type="entry name" value="Nudix"/>
    <property type="match status" value="1"/>
</dbReference>
<dbReference type="InterPro" id="IPR015797">
    <property type="entry name" value="NUDIX_hydrolase-like_dom_sf"/>
</dbReference>
<name>A0A6J6ELH8_9ZZZZ</name>
<gene>
    <name evidence="2" type="ORF">UFOPK1693_01058</name>
</gene>
<dbReference type="AlphaFoldDB" id="A0A6J6ELH8"/>
<dbReference type="EMBL" id="CAEZTO010000026">
    <property type="protein sequence ID" value="CAB4576706.1"/>
    <property type="molecule type" value="Genomic_DNA"/>
</dbReference>
<evidence type="ECO:0000259" key="1">
    <source>
        <dbReference type="Pfam" id="PF00293"/>
    </source>
</evidence>
<sequence>MPDEELSSALIREIKEELSVDIKVIREFDCTTTGDIELVCFVCDLVGERPTTSTDHSELRWVSEKDLASLDWSEADLPAVKKIVIPYC</sequence>
<organism evidence="2">
    <name type="scientific">freshwater metagenome</name>
    <dbReference type="NCBI Taxonomy" id="449393"/>
    <lineage>
        <taxon>unclassified sequences</taxon>
        <taxon>metagenomes</taxon>
        <taxon>ecological metagenomes</taxon>
    </lineage>
</organism>
<feature type="domain" description="Nudix hydrolase" evidence="1">
    <location>
        <begin position="2"/>
        <end position="77"/>
    </location>
</feature>
<dbReference type="InterPro" id="IPR000086">
    <property type="entry name" value="NUDIX_hydrolase_dom"/>
</dbReference>
<proteinExistence type="predicted"/>
<dbReference type="Gene3D" id="3.90.79.10">
    <property type="entry name" value="Nucleoside Triphosphate Pyrophosphohydrolase"/>
    <property type="match status" value="1"/>
</dbReference>